<dbReference type="PANTHER" id="PTHR34153">
    <property type="entry name" value="SI:CH211-262H13.3-RELATED-RELATED"/>
    <property type="match status" value="1"/>
</dbReference>
<reference evidence="1" key="1">
    <citation type="submission" date="2021-06" db="EMBL/GenBank/DDBJ databases">
        <authorList>
            <person name="Hodson N. C."/>
            <person name="Mongue J. A."/>
            <person name="Jaron S. K."/>
        </authorList>
    </citation>
    <scope>NUCLEOTIDE SEQUENCE</scope>
</reference>
<dbReference type="AlphaFoldDB" id="A0A8J2KLV1"/>
<keyword evidence="2" id="KW-1185">Reference proteome</keyword>
<organism evidence="1 2">
    <name type="scientific">Allacma fusca</name>
    <dbReference type="NCBI Taxonomy" id="39272"/>
    <lineage>
        <taxon>Eukaryota</taxon>
        <taxon>Metazoa</taxon>
        <taxon>Ecdysozoa</taxon>
        <taxon>Arthropoda</taxon>
        <taxon>Hexapoda</taxon>
        <taxon>Collembola</taxon>
        <taxon>Symphypleona</taxon>
        <taxon>Sminthuridae</taxon>
        <taxon>Allacma</taxon>
    </lineage>
</organism>
<dbReference type="EMBL" id="CAJVCH010382021">
    <property type="protein sequence ID" value="CAG7816920.1"/>
    <property type="molecule type" value="Genomic_DNA"/>
</dbReference>
<evidence type="ECO:0000313" key="2">
    <source>
        <dbReference type="Proteomes" id="UP000708208"/>
    </source>
</evidence>
<proteinExistence type="predicted"/>
<comment type="caution">
    <text evidence="1">The sequence shown here is derived from an EMBL/GenBank/DDBJ whole genome shotgun (WGS) entry which is preliminary data.</text>
</comment>
<protein>
    <recommendedName>
        <fullName evidence="3">DUF4806 domain-containing protein</fullName>
    </recommendedName>
</protein>
<evidence type="ECO:0008006" key="3">
    <source>
        <dbReference type="Google" id="ProtNLM"/>
    </source>
</evidence>
<dbReference type="Proteomes" id="UP000708208">
    <property type="component" value="Unassembled WGS sequence"/>
</dbReference>
<accession>A0A8J2KLV1</accession>
<name>A0A8J2KLV1_9HEXA</name>
<dbReference type="PANTHER" id="PTHR34153:SF2">
    <property type="entry name" value="SI:CH211-262H13.3-RELATED"/>
    <property type="match status" value="1"/>
</dbReference>
<sequence length="425" mass="48065">MLVNSWTNLFIVGVCSIYSKRATRHERAYKCSAFGMVADIRWLGNESTVEVIPTTWIESCFQKCKFPDEPRQKISKLRSNKSSKRCDSWPSYLILIHFTSDNFQSATRYAIKLQYSSSVETGVDTETEKRVTKPRKRTKRVIFSPSPIPNKKCYPNLPCSTDDSDGDVMPNYDTSNLPPLFSTKEISSAIAGLDKFSTLNCSRADYLDLHNSQQRNEGVESVTSAEDFIFSSENEPVVFPETGQNNNNTVIETDALERFSESFFTEFRKFEVSVLKEIHAVKADVEILRSIASRKSSGNLAECPITLPIRSETELKIAEEKLAQKGFRDKLTKWCISLGGVDFKTHTRRILSRIFQQDLAVLVSFSGKGNKIAFHKLNVSSCVLGAVTNCFDCTEADIEGTCRNWFRYSKDRNGGRAKRSAEKNK</sequence>
<gene>
    <name evidence="1" type="ORF">AFUS01_LOCUS27514</name>
</gene>
<evidence type="ECO:0000313" key="1">
    <source>
        <dbReference type="EMBL" id="CAG7816920.1"/>
    </source>
</evidence>
<dbReference type="OrthoDB" id="7554686at2759"/>